<dbReference type="EMBL" id="CAKOAT010130711">
    <property type="protein sequence ID" value="CAH8337015.1"/>
    <property type="molecule type" value="Genomic_DNA"/>
</dbReference>
<comment type="caution">
    <text evidence="8">The sequence shown here is derived from an EMBL/GenBank/DDBJ whole genome shotgun (WGS) entry which is preliminary data.</text>
</comment>
<dbReference type="AlphaFoldDB" id="A0ABC8JPX4"/>
<evidence type="ECO:0000256" key="2">
    <source>
        <dbReference type="ARBA" id="ARBA00009533"/>
    </source>
</evidence>
<dbReference type="InterPro" id="IPR015421">
    <property type="entry name" value="PyrdxlP-dep_Trfase_major"/>
</dbReference>
<dbReference type="Gene3D" id="3.40.640.10">
    <property type="entry name" value="Type I PLP-dependent aspartate aminotransferase-like (Major domain)"/>
    <property type="match status" value="2"/>
</dbReference>
<evidence type="ECO:0000256" key="5">
    <source>
        <dbReference type="ARBA" id="ARBA00022898"/>
    </source>
</evidence>
<dbReference type="InterPro" id="IPR015424">
    <property type="entry name" value="PyrdxlP-dep_Trfase"/>
</dbReference>
<comment type="cofactor">
    <cofactor evidence="1 7">
        <name>pyridoxal 5'-phosphate</name>
        <dbReference type="ChEBI" id="CHEBI:597326"/>
    </cofactor>
</comment>
<dbReference type="Pfam" id="PF00282">
    <property type="entry name" value="Pyridoxal_deC"/>
    <property type="match status" value="2"/>
</dbReference>
<reference evidence="8 9" key="1">
    <citation type="submission" date="2022-03" db="EMBL/GenBank/DDBJ databases">
        <authorList>
            <person name="Macdonald S."/>
            <person name="Ahmed S."/>
            <person name="Newling K."/>
        </authorList>
    </citation>
    <scope>NUCLEOTIDE SEQUENCE [LARGE SCALE GENOMIC DNA]</scope>
</reference>
<name>A0ABC8JPX4_ERUVS</name>
<dbReference type="GO" id="GO:0005516">
    <property type="term" value="F:calmodulin binding"/>
    <property type="evidence" value="ECO:0007669"/>
    <property type="project" value="UniProtKB-KW"/>
</dbReference>
<evidence type="ECO:0000256" key="3">
    <source>
        <dbReference type="ARBA" id="ARBA00012421"/>
    </source>
</evidence>
<proteinExistence type="inferred from homology"/>
<comment type="similarity">
    <text evidence="2 7">Belongs to the group II decarboxylase family.</text>
</comment>
<dbReference type="GO" id="GO:0004351">
    <property type="term" value="F:glutamate decarboxylase activity"/>
    <property type="evidence" value="ECO:0007669"/>
    <property type="project" value="UniProtKB-EC"/>
</dbReference>
<evidence type="ECO:0000313" key="9">
    <source>
        <dbReference type="Proteomes" id="UP001642260"/>
    </source>
</evidence>
<dbReference type="EC" id="4.1.1.15" evidence="3"/>
<keyword evidence="4" id="KW-0112">Calmodulin-binding</keyword>
<keyword evidence="5 7" id="KW-0663">Pyridoxal phosphate</keyword>
<sequence length="241" mass="27230">MIARLFNAPLGDTETAMGVGTVGSSEAIMLAGSAFKRNWQNKSKAECEPYDKPNIVTRSNVQVCWENTICVAAILGSTLTGEFEDIKRLNDLLVKKNEDTGWNTPIHVDATSGGFISLFIYPELEWDFRLPLVKSINGYKNVMENCRENMLVLRERIEKTERFNIVSKDVGVPLVAFSLKGQSFHNEFEISEMLRRFGWIVPAYIMPADAQHITVLRVVIREDFSRTLAERLVADILKVLS</sequence>
<evidence type="ECO:0000256" key="6">
    <source>
        <dbReference type="ARBA" id="ARBA00023239"/>
    </source>
</evidence>
<dbReference type="PANTHER" id="PTHR43321:SF25">
    <property type="entry name" value="GLUTAMATE DECARBOXYLASE"/>
    <property type="match status" value="1"/>
</dbReference>
<dbReference type="SUPFAM" id="SSF53383">
    <property type="entry name" value="PLP-dependent transferases"/>
    <property type="match status" value="1"/>
</dbReference>
<organism evidence="8 9">
    <name type="scientific">Eruca vesicaria subsp. sativa</name>
    <name type="common">Garden rocket</name>
    <name type="synonym">Eruca sativa</name>
    <dbReference type="NCBI Taxonomy" id="29727"/>
    <lineage>
        <taxon>Eukaryota</taxon>
        <taxon>Viridiplantae</taxon>
        <taxon>Streptophyta</taxon>
        <taxon>Embryophyta</taxon>
        <taxon>Tracheophyta</taxon>
        <taxon>Spermatophyta</taxon>
        <taxon>Magnoliopsida</taxon>
        <taxon>eudicotyledons</taxon>
        <taxon>Gunneridae</taxon>
        <taxon>Pentapetalae</taxon>
        <taxon>rosids</taxon>
        <taxon>malvids</taxon>
        <taxon>Brassicales</taxon>
        <taxon>Brassicaceae</taxon>
        <taxon>Brassiceae</taxon>
        <taxon>Eruca</taxon>
    </lineage>
</organism>
<evidence type="ECO:0000256" key="1">
    <source>
        <dbReference type="ARBA" id="ARBA00001933"/>
    </source>
</evidence>
<evidence type="ECO:0000313" key="8">
    <source>
        <dbReference type="EMBL" id="CAH8337015.1"/>
    </source>
</evidence>
<keyword evidence="6 7" id="KW-0456">Lyase</keyword>
<evidence type="ECO:0000256" key="7">
    <source>
        <dbReference type="RuleBase" id="RU000382"/>
    </source>
</evidence>
<dbReference type="Gene3D" id="3.90.1150.160">
    <property type="match status" value="1"/>
</dbReference>
<gene>
    <name evidence="8" type="ORF">ERUC_LOCUS14032</name>
</gene>
<dbReference type="InterPro" id="IPR002129">
    <property type="entry name" value="PyrdxlP-dep_de-COase"/>
</dbReference>
<protein>
    <recommendedName>
        <fullName evidence="3">glutamate decarboxylase</fullName>
        <ecNumber evidence="3">4.1.1.15</ecNumber>
    </recommendedName>
</protein>
<dbReference type="InterPro" id="IPR010107">
    <property type="entry name" value="Glutamate_decarboxylase"/>
</dbReference>
<dbReference type="FunFam" id="3.90.1150.160:FF:000001">
    <property type="entry name" value="Glutamate decarboxylase"/>
    <property type="match status" value="1"/>
</dbReference>
<dbReference type="PANTHER" id="PTHR43321">
    <property type="entry name" value="GLUTAMATE DECARBOXYLASE"/>
    <property type="match status" value="1"/>
</dbReference>
<dbReference type="Proteomes" id="UP001642260">
    <property type="component" value="Unassembled WGS sequence"/>
</dbReference>
<keyword evidence="9" id="KW-1185">Reference proteome</keyword>
<accession>A0ABC8JPX4</accession>
<evidence type="ECO:0000256" key="4">
    <source>
        <dbReference type="ARBA" id="ARBA00022860"/>
    </source>
</evidence>